<dbReference type="AlphaFoldDB" id="A0A072VIS4"/>
<sequence length="134" mass="16093">MRDPRHFHVLLYGDHGDIDFQEMDDFDAFDVCWVVKCTCVDDCPLHPSSTEWKLHKSKETSSWEFDILEFFFKDDCPLHPSSTEWKLHNNKETSSWEFDFLDQQTWFRDLMNIEKGDKPPPQKKRVKSIQSNFM</sequence>
<evidence type="ECO:0000313" key="3">
    <source>
        <dbReference type="Proteomes" id="UP000002051"/>
    </source>
</evidence>
<dbReference type="EMBL" id="CM001217">
    <property type="protein sequence ID" value="KEH41899.1"/>
    <property type="molecule type" value="Genomic_DNA"/>
</dbReference>
<evidence type="ECO:0000313" key="2">
    <source>
        <dbReference type="EnsemblPlants" id="KEH41899"/>
    </source>
</evidence>
<name>A0A072VIS4_MEDTR</name>
<dbReference type="Proteomes" id="UP000002051">
    <property type="component" value="Unassembled WGS sequence"/>
</dbReference>
<dbReference type="HOGENOM" id="CLU_1899276_0_0_1"/>
<proteinExistence type="predicted"/>
<dbReference type="EnsemblPlants" id="KEH41899">
    <property type="protein sequence ID" value="KEH41899"/>
    <property type="gene ID" value="MTR_1g057190"/>
</dbReference>
<accession>A0A072VIS4</accession>
<evidence type="ECO:0000313" key="1">
    <source>
        <dbReference type="EMBL" id="KEH41899.1"/>
    </source>
</evidence>
<reference evidence="2" key="3">
    <citation type="submission" date="2015-04" db="UniProtKB">
        <authorList>
            <consortium name="EnsemblPlants"/>
        </authorList>
    </citation>
    <scope>IDENTIFICATION</scope>
    <source>
        <strain evidence="2">cv. Jemalong A17</strain>
    </source>
</reference>
<gene>
    <name evidence="1" type="ordered locus">MTR_1g057190</name>
</gene>
<reference evidence="1 3" key="1">
    <citation type="journal article" date="2011" name="Nature">
        <title>The Medicago genome provides insight into the evolution of rhizobial symbioses.</title>
        <authorList>
            <person name="Young N.D."/>
            <person name="Debelle F."/>
            <person name="Oldroyd G.E."/>
            <person name="Geurts R."/>
            <person name="Cannon S.B."/>
            <person name="Udvardi M.K."/>
            <person name="Benedito V.A."/>
            <person name="Mayer K.F."/>
            <person name="Gouzy J."/>
            <person name="Schoof H."/>
            <person name="Van de Peer Y."/>
            <person name="Proost S."/>
            <person name="Cook D.R."/>
            <person name="Meyers B.C."/>
            <person name="Spannagl M."/>
            <person name="Cheung F."/>
            <person name="De Mita S."/>
            <person name="Krishnakumar V."/>
            <person name="Gundlach H."/>
            <person name="Zhou S."/>
            <person name="Mudge J."/>
            <person name="Bharti A.K."/>
            <person name="Murray J.D."/>
            <person name="Naoumkina M.A."/>
            <person name="Rosen B."/>
            <person name="Silverstein K.A."/>
            <person name="Tang H."/>
            <person name="Rombauts S."/>
            <person name="Zhao P.X."/>
            <person name="Zhou P."/>
            <person name="Barbe V."/>
            <person name="Bardou P."/>
            <person name="Bechner M."/>
            <person name="Bellec A."/>
            <person name="Berger A."/>
            <person name="Berges H."/>
            <person name="Bidwell S."/>
            <person name="Bisseling T."/>
            <person name="Choisne N."/>
            <person name="Couloux A."/>
            <person name="Denny R."/>
            <person name="Deshpande S."/>
            <person name="Dai X."/>
            <person name="Doyle J.J."/>
            <person name="Dudez A.M."/>
            <person name="Farmer A.D."/>
            <person name="Fouteau S."/>
            <person name="Franken C."/>
            <person name="Gibelin C."/>
            <person name="Gish J."/>
            <person name="Goldstein S."/>
            <person name="Gonzalez A.J."/>
            <person name="Green P.J."/>
            <person name="Hallab A."/>
            <person name="Hartog M."/>
            <person name="Hua A."/>
            <person name="Humphray S.J."/>
            <person name="Jeong D.H."/>
            <person name="Jing Y."/>
            <person name="Jocker A."/>
            <person name="Kenton S.M."/>
            <person name="Kim D.J."/>
            <person name="Klee K."/>
            <person name="Lai H."/>
            <person name="Lang C."/>
            <person name="Lin S."/>
            <person name="Macmil S.L."/>
            <person name="Magdelenat G."/>
            <person name="Matthews L."/>
            <person name="McCorrison J."/>
            <person name="Monaghan E.L."/>
            <person name="Mun J.H."/>
            <person name="Najar F.Z."/>
            <person name="Nicholson C."/>
            <person name="Noirot C."/>
            <person name="O'Bleness M."/>
            <person name="Paule C.R."/>
            <person name="Poulain J."/>
            <person name="Prion F."/>
            <person name="Qin B."/>
            <person name="Qu C."/>
            <person name="Retzel E.F."/>
            <person name="Riddle C."/>
            <person name="Sallet E."/>
            <person name="Samain S."/>
            <person name="Samson N."/>
            <person name="Sanders I."/>
            <person name="Saurat O."/>
            <person name="Scarpelli C."/>
            <person name="Schiex T."/>
            <person name="Segurens B."/>
            <person name="Severin A.J."/>
            <person name="Sherrier D.J."/>
            <person name="Shi R."/>
            <person name="Sims S."/>
            <person name="Singer S.R."/>
            <person name="Sinharoy S."/>
            <person name="Sterck L."/>
            <person name="Viollet A."/>
            <person name="Wang B.B."/>
            <person name="Wang K."/>
            <person name="Wang M."/>
            <person name="Wang X."/>
            <person name="Warfsmann J."/>
            <person name="Weissenbach J."/>
            <person name="White D.D."/>
            <person name="White J.D."/>
            <person name="Wiley G.B."/>
            <person name="Wincker P."/>
            <person name="Xing Y."/>
            <person name="Yang L."/>
            <person name="Yao Z."/>
            <person name="Ying F."/>
            <person name="Zhai J."/>
            <person name="Zhou L."/>
            <person name="Zuber A."/>
            <person name="Denarie J."/>
            <person name="Dixon R.A."/>
            <person name="May G.D."/>
            <person name="Schwartz D.C."/>
            <person name="Rogers J."/>
            <person name="Quetier F."/>
            <person name="Town C.D."/>
            <person name="Roe B.A."/>
        </authorList>
    </citation>
    <scope>NUCLEOTIDE SEQUENCE [LARGE SCALE GENOMIC DNA]</scope>
    <source>
        <strain evidence="1">A17</strain>
        <strain evidence="2 3">cv. Jemalong A17</strain>
    </source>
</reference>
<keyword evidence="3" id="KW-1185">Reference proteome</keyword>
<protein>
    <submittedName>
        <fullName evidence="1 2">Uncharacterized protein</fullName>
    </submittedName>
</protein>
<organism evidence="1 3">
    <name type="scientific">Medicago truncatula</name>
    <name type="common">Barrel medic</name>
    <name type="synonym">Medicago tribuloides</name>
    <dbReference type="NCBI Taxonomy" id="3880"/>
    <lineage>
        <taxon>Eukaryota</taxon>
        <taxon>Viridiplantae</taxon>
        <taxon>Streptophyta</taxon>
        <taxon>Embryophyta</taxon>
        <taxon>Tracheophyta</taxon>
        <taxon>Spermatophyta</taxon>
        <taxon>Magnoliopsida</taxon>
        <taxon>eudicotyledons</taxon>
        <taxon>Gunneridae</taxon>
        <taxon>Pentapetalae</taxon>
        <taxon>rosids</taxon>
        <taxon>fabids</taxon>
        <taxon>Fabales</taxon>
        <taxon>Fabaceae</taxon>
        <taxon>Papilionoideae</taxon>
        <taxon>50 kb inversion clade</taxon>
        <taxon>NPAAA clade</taxon>
        <taxon>Hologalegina</taxon>
        <taxon>IRL clade</taxon>
        <taxon>Trifolieae</taxon>
        <taxon>Medicago</taxon>
    </lineage>
</organism>
<reference evidence="1 3" key="2">
    <citation type="journal article" date="2014" name="BMC Genomics">
        <title>An improved genome release (version Mt4.0) for the model legume Medicago truncatula.</title>
        <authorList>
            <person name="Tang H."/>
            <person name="Krishnakumar V."/>
            <person name="Bidwell S."/>
            <person name="Rosen B."/>
            <person name="Chan A."/>
            <person name="Zhou S."/>
            <person name="Gentzbittel L."/>
            <person name="Childs K.L."/>
            <person name="Yandell M."/>
            <person name="Gundlach H."/>
            <person name="Mayer K.F."/>
            <person name="Schwartz D.C."/>
            <person name="Town C.D."/>
        </authorList>
    </citation>
    <scope>GENOME REANNOTATION</scope>
    <source>
        <strain evidence="1">A17</strain>
        <strain evidence="2 3">cv. Jemalong A17</strain>
    </source>
</reference>